<feature type="chain" id="PRO_5041966348" evidence="1">
    <location>
        <begin position="26"/>
        <end position="144"/>
    </location>
</feature>
<proteinExistence type="predicted"/>
<dbReference type="Proteomes" id="UP001209229">
    <property type="component" value="Unassembled WGS sequence"/>
</dbReference>
<comment type="caution">
    <text evidence="2">The sequence shown here is derived from an EMBL/GenBank/DDBJ whole genome shotgun (WGS) entry which is preliminary data.</text>
</comment>
<organism evidence="2 3">
    <name type="scientific">Plebeiibacterium sediminum</name>
    <dbReference type="NCBI Taxonomy" id="2992112"/>
    <lineage>
        <taxon>Bacteria</taxon>
        <taxon>Pseudomonadati</taxon>
        <taxon>Bacteroidota</taxon>
        <taxon>Bacteroidia</taxon>
        <taxon>Marinilabiliales</taxon>
        <taxon>Marinilabiliaceae</taxon>
        <taxon>Plebeiibacterium</taxon>
    </lineage>
</organism>
<gene>
    <name evidence="2" type="ORF">OM075_08340</name>
</gene>
<evidence type="ECO:0000313" key="3">
    <source>
        <dbReference type="Proteomes" id="UP001209229"/>
    </source>
</evidence>
<accession>A0AAE3M429</accession>
<feature type="signal peptide" evidence="1">
    <location>
        <begin position="1"/>
        <end position="25"/>
    </location>
</feature>
<sequence>MKKGLLLFFVLTFVISILVPNNANSQDEKIETCEKLLQAPFISNGQPFRAFLTGDEVAEFHTTFLNGSLYRLVACSAKNEPIIFSIYDTNRNLLFTNEEHNNTNTWDFKIDGSVECIIEAKLDKKLATSGMALLYIGFKNQLEN</sequence>
<protein>
    <submittedName>
        <fullName evidence="2">Uncharacterized protein</fullName>
    </submittedName>
</protein>
<dbReference type="EMBL" id="JAPDPJ010000014">
    <property type="protein sequence ID" value="MCW3786474.1"/>
    <property type="molecule type" value="Genomic_DNA"/>
</dbReference>
<keyword evidence="1" id="KW-0732">Signal</keyword>
<name>A0AAE3M429_9BACT</name>
<evidence type="ECO:0000313" key="2">
    <source>
        <dbReference type="EMBL" id="MCW3786474.1"/>
    </source>
</evidence>
<dbReference type="AlphaFoldDB" id="A0AAE3M429"/>
<keyword evidence="3" id="KW-1185">Reference proteome</keyword>
<dbReference type="RefSeq" id="WP_301190038.1">
    <property type="nucleotide sequence ID" value="NZ_JAPDPJ010000014.1"/>
</dbReference>
<reference evidence="2" key="1">
    <citation type="submission" date="2022-10" db="EMBL/GenBank/DDBJ databases">
        <authorList>
            <person name="Yu W.X."/>
        </authorList>
    </citation>
    <scope>NUCLEOTIDE SEQUENCE</scope>
    <source>
        <strain evidence="2">AAT</strain>
    </source>
</reference>
<evidence type="ECO:0000256" key="1">
    <source>
        <dbReference type="SAM" id="SignalP"/>
    </source>
</evidence>